<keyword evidence="2" id="KW-0472">Membrane</keyword>
<proteinExistence type="predicted"/>
<feature type="region of interest" description="Disordered" evidence="1">
    <location>
        <begin position="166"/>
        <end position="315"/>
    </location>
</feature>
<feature type="region of interest" description="Disordered" evidence="1">
    <location>
        <begin position="376"/>
        <end position="437"/>
    </location>
</feature>
<feature type="region of interest" description="Disordered" evidence="1">
    <location>
        <begin position="94"/>
        <end position="131"/>
    </location>
</feature>
<feature type="compositionally biased region" description="Polar residues" evidence="1">
    <location>
        <begin position="110"/>
        <end position="121"/>
    </location>
</feature>
<evidence type="ECO:0000256" key="1">
    <source>
        <dbReference type="SAM" id="MobiDB-lite"/>
    </source>
</evidence>
<feature type="region of interest" description="Disordered" evidence="1">
    <location>
        <begin position="344"/>
        <end position="364"/>
    </location>
</feature>
<comment type="caution">
    <text evidence="3">The sequence shown here is derived from an EMBL/GenBank/DDBJ whole genome shotgun (WGS) entry which is preliminary data.</text>
</comment>
<gene>
    <name evidence="3" type="ORF">CI238_08921</name>
</gene>
<dbReference type="STRING" id="1573173.A0A167A250"/>
<feature type="compositionally biased region" description="Polar residues" evidence="1">
    <location>
        <begin position="273"/>
        <end position="283"/>
    </location>
</feature>
<feature type="compositionally biased region" description="Polar residues" evidence="1">
    <location>
        <begin position="212"/>
        <end position="221"/>
    </location>
</feature>
<name>A0A167A250_COLIC</name>
<evidence type="ECO:0000313" key="3">
    <source>
        <dbReference type="EMBL" id="KZL79625.1"/>
    </source>
</evidence>
<feature type="non-terminal residue" evidence="3">
    <location>
        <position position="1"/>
    </location>
</feature>
<dbReference type="EMBL" id="LFIW01002048">
    <property type="protein sequence ID" value="KZL79625.1"/>
    <property type="molecule type" value="Genomic_DNA"/>
</dbReference>
<protein>
    <submittedName>
        <fullName evidence="3">Uncharacterized protein</fullName>
    </submittedName>
</protein>
<feature type="compositionally biased region" description="Basic residues" evidence="1">
    <location>
        <begin position="58"/>
        <end position="70"/>
    </location>
</feature>
<feature type="compositionally biased region" description="Low complexity" evidence="1">
    <location>
        <begin position="396"/>
        <end position="408"/>
    </location>
</feature>
<sequence>LPSASLHRRPALFRIIVSVAREQTTSDPVLNRSHRERILSPKRGVSDGGRSPHTSTHLPRRRRQRHFQRSRRTNRLLFSFSVFRISNTSTAYKKKHIKMEGQQRDERAGQNFQNGRMSVNGAQPIVGPRRRNDESWVEISSQPSSSSLSSIGDEIVTTGLRVGGSMAARRRRLHHQSQPVPRSFHVDQTAIHAGTSSQEEYEESESEEDRCLTSSTENIQPSVRAPFHQQQPAQVESEDSDDSDEIATALGRVPDDPVFRPQPNAFSHPPSGLNRSHSANSAIHQHPHSGVRPALSQRSQTRVHRGPPNFMSPAYQADNDAALRASLTTLLSCAAAARGLPKYKDTERQGAPPAHAGVGPSSQPVELRLMPESELMAERPTQPQGAPSAKSPAAHSRTTTTSSTPSSPKSEGADKHKRTSSQTRSSRAAKKKKVSASDDALISPTLLTWVVSAGVVVLVSVVGFGAGYVIGREVGRQEALSAAVGVNASTVADSSSCGREVIRSSGGGLRRLRWGAEVGRSVVA</sequence>
<accession>A0A167A250</accession>
<keyword evidence="2" id="KW-1133">Transmembrane helix</keyword>
<reference evidence="3 4" key="1">
    <citation type="submission" date="2015-06" db="EMBL/GenBank/DDBJ databases">
        <title>Survival trade-offs in plant roots during colonization by closely related pathogenic and mutualistic fungi.</title>
        <authorList>
            <person name="Hacquard S."/>
            <person name="Kracher B."/>
            <person name="Hiruma K."/>
            <person name="Weinman A."/>
            <person name="Muench P."/>
            <person name="Garrido Oter R."/>
            <person name="Ver Loren van Themaat E."/>
            <person name="Dallerey J.-F."/>
            <person name="Damm U."/>
            <person name="Henrissat B."/>
            <person name="Lespinet O."/>
            <person name="Thon M."/>
            <person name="Kemen E."/>
            <person name="McHardy A.C."/>
            <person name="Schulze-Lefert P."/>
            <person name="O'Connell R.J."/>
        </authorList>
    </citation>
    <scope>NUCLEOTIDE SEQUENCE [LARGE SCALE GENOMIC DNA]</scope>
    <source>
        <strain evidence="3 4">MAFF 238704</strain>
    </source>
</reference>
<feature type="region of interest" description="Disordered" evidence="1">
    <location>
        <begin position="24"/>
        <end position="70"/>
    </location>
</feature>
<keyword evidence="2" id="KW-0812">Transmembrane</keyword>
<evidence type="ECO:0000256" key="2">
    <source>
        <dbReference type="SAM" id="Phobius"/>
    </source>
</evidence>
<feature type="compositionally biased region" description="Acidic residues" evidence="1">
    <location>
        <begin position="199"/>
        <end position="208"/>
    </location>
</feature>
<dbReference type="Proteomes" id="UP000076584">
    <property type="component" value="Unassembled WGS sequence"/>
</dbReference>
<organism evidence="3 4">
    <name type="scientific">Colletotrichum incanum</name>
    <name type="common">Soybean anthracnose fungus</name>
    <dbReference type="NCBI Taxonomy" id="1573173"/>
    <lineage>
        <taxon>Eukaryota</taxon>
        <taxon>Fungi</taxon>
        <taxon>Dikarya</taxon>
        <taxon>Ascomycota</taxon>
        <taxon>Pezizomycotina</taxon>
        <taxon>Sordariomycetes</taxon>
        <taxon>Hypocreomycetidae</taxon>
        <taxon>Glomerellales</taxon>
        <taxon>Glomerellaceae</taxon>
        <taxon>Colletotrichum</taxon>
        <taxon>Colletotrichum spaethianum species complex</taxon>
    </lineage>
</organism>
<feature type="compositionally biased region" description="Acidic residues" evidence="1">
    <location>
        <begin position="236"/>
        <end position="245"/>
    </location>
</feature>
<dbReference type="AlphaFoldDB" id="A0A167A250"/>
<evidence type="ECO:0000313" key="4">
    <source>
        <dbReference type="Proteomes" id="UP000076584"/>
    </source>
</evidence>
<feature type="transmembrane region" description="Helical" evidence="2">
    <location>
        <begin position="446"/>
        <end position="470"/>
    </location>
</feature>
<keyword evidence="4" id="KW-1185">Reference proteome</keyword>
<feature type="compositionally biased region" description="Basic and acidic residues" evidence="1">
    <location>
        <begin position="98"/>
        <end position="108"/>
    </location>
</feature>